<evidence type="ECO:0000256" key="2">
    <source>
        <dbReference type="SAM" id="Phobius"/>
    </source>
</evidence>
<feature type="region of interest" description="Disordered" evidence="1">
    <location>
        <begin position="1"/>
        <end position="79"/>
    </location>
</feature>
<comment type="caution">
    <text evidence="3">The sequence shown here is derived from an EMBL/GenBank/DDBJ whole genome shotgun (WGS) entry which is preliminary data.</text>
</comment>
<dbReference type="VEuPathDB" id="FungiDB:CJJ09_003781"/>
<accession>A0A0L0P1J8</accession>
<dbReference type="VEuPathDB" id="FungiDB:CJI97_001073"/>
<feature type="compositionally biased region" description="Polar residues" evidence="1">
    <location>
        <begin position="21"/>
        <end position="33"/>
    </location>
</feature>
<dbReference type="Proteomes" id="UP000037122">
    <property type="component" value="Unassembled WGS sequence"/>
</dbReference>
<evidence type="ECO:0000313" key="4">
    <source>
        <dbReference type="Proteomes" id="UP000037122"/>
    </source>
</evidence>
<organism evidence="3 4">
    <name type="scientific">Candidozyma auris</name>
    <name type="common">Yeast</name>
    <name type="synonym">Candida auris</name>
    <dbReference type="NCBI Taxonomy" id="498019"/>
    <lineage>
        <taxon>Eukaryota</taxon>
        <taxon>Fungi</taxon>
        <taxon>Dikarya</taxon>
        <taxon>Ascomycota</taxon>
        <taxon>Saccharomycotina</taxon>
        <taxon>Pichiomycetes</taxon>
        <taxon>Metschnikowiaceae</taxon>
        <taxon>Candidozyma</taxon>
    </lineage>
</organism>
<feature type="transmembrane region" description="Helical" evidence="2">
    <location>
        <begin position="311"/>
        <end position="331"/>
    </location>
</feature>
<keyword evidence="2" id="KW-0472">Membrane</keyword>
<feature type="transmembrane region" description="Helical" evidence="2">
    <location>
        <begin position="93"/>
        <end position="113"/>
    </location>
</feature>
<dbReference type="AlphaFoldDB" id="A0A0L0P1J8"/>
<keyword evidence="2" id="KW-1133">Transmembrane helix</keyword>
<dbReference type="VEuPathDB" id="FungiDB:B9J08_001053"/>
<feature type="compositionally biased region" description="Low complexity" evidence="1">
    <location>
        <begin position="377"/>
        <end position="387"/>
    </location>
</feature>
<feature type="transmembrane region" description="Helical" evidence="2">
    <location>
        <begin position="235"/>
        <end position="256"/>
    </location>
</feature>
<feature type="compositionally biased region" description="Basic and acidic residues" evidence="1">
    <location>
        <begin position="1"/>
        <end position="17"/>
    </location>
</feature>
<evidence type="ECO:0000313" key="3">
    <source>
        <dbReference type="EMBL" id="KNE00150.1"/>
    </source>
</evidence>
<name>A0A0L0P1J8_CANAR</name>
<feature type="transmembrane region" description="Helical" evidence="2">
    <location>
        <begin position="276"/>
        <end position="299"/>
    </location>
</feature>
<dbReference type="VEuPathDB" id="FungiDB:CJJ07_004207"/>
<dbReference type="EMBL" id="LGST01000020">
    <property type="protein sequence ID" value="KNE00150.1"/>
    <property type="molecule type" value="Genomic_DNA"/>
</dbReference>
<feature type="compositionally biased region" description="Low complexity" evidence="1">
    <location>
        <begin position="42"/>
        <end position="54"/>
    </location>
</feature>
<feature type="region of interest" description="Disordered" evidence="1">
    <location>
        <begin position="345"/>
        <end position="440"/>
    </location>
</feature>
<reference evidence="4" key="1">
    <citation type="journal article" date="2015" name="BMC Genomics">
        <title>Draft genome of a commonly misdiagnosed multidrug resistant pathogen Candida auris.</title>
        <authorList>
            <person name="Chatterjee S."/>
            <person name="Alampalli S.V."/>
            <person name="Nageshan R.K."/>
            <person name="Chettiar S.T."/>
            <person name="Joshi S."/>
            <person name="Tatu U.S."/>
        </authorList>
    </citation>
    <scope>NUCLEOTIDE SEQUENCE [LARGE SCALE GENOMIC DNA]</scope>
    <source>
        <strain evidence="4">6684</strain>
    </source>
</reference>
<keyword evidence="2" id="KW-0812">Transmembrane</keyword>
<dbReference type="VEuPathDB" id="FungiDB:QG37_03099"/>
<feature type="compositionally biased region" description="Basic and acidic residues" evidence="1">
    <location>
        <begin position="363"/>
        <end position="372"/>
    </location>
</feature>
<gene>
    <name evidence="3" type="ORF">QG37_03099</name>
</gene>
<sequence length="440" mass="49269">MATDHGDSENVEGDTRVLGRYSSNTQANANQPYEAQAIATQGPGSPSSNTGNGTANESSASLRRRSRINADTSNTDGERRGTTAWYRRVMNTLVLMPVFCILLSVPIAVIMSLKQFDSIVSIALLEKAEKNAIFFEHSFAFTTSTATAVSVTQISEYTHDQRVECHLVMLKRCLHKVGPRCSYVKCFWLGCLNSEKSRCEMEETRKCYDYSLSQCFTSKQAEYLRAYIKEDLTQFRVWLSHILLALYGGALFFFDLGVLNCTSPGRLGYEFMEEKWALVFHIFSCLLTLGGAIAIGFVLKNDGRRHCCFSVLLLSIYLLVMIGTYSLRLYWRRHHRRVSIADVEAGPENGEEGNTKRSVSTGSEHRVSDVRRRGVRRNSSNSQGSRSPHAEESVVADGSRENPNPEDPGPERRAPVNEGEPASQQGEILPVENIFHDHRN</sequence>
<protein>
    <submittedName>
        <fullName evidence="3">Uncharacterized protein</fullName>
    </submittedName>
</protein>
<proteinExistence type="predicted"/>
<evidence type="ECO:0000256" key="1">
    <source>
        <dbReference type="SAM" id="MobiDB-lite"/>
    </source>
</evidence>